<proteinExistence type="predicted"/>
<evidence type="ECO:0000313" key="1">
    <source>
        <dbReference type="EMBL" id="NIJ07196.1"/>
    </source>
</evidence>
<name>A0ABX0TUE3_9SPHN</name>
<dbReference type="RefSeq" id="WP_167072083.1">
    <property type="nucleotide sequence ID" value="NZ_JAAOZC010000002.1"/>
</dbReference>
<gene>
    <name evidence="1" type="ORF">FHS31_000792</name>
</gene>
<organism evidence="1 2">
    <name type="scientific">Sphingomonas vulcanisoli</name>
    <dbReference type="NCBI Taxonomy" id="1658060"/>
    <lineage>
        <taxon>Bacteria</taxon>
        <taxon>Pseudomonadati</taxon>
        <taxon>Pseudomonadota</taxon>
        <taxon>Alphaproteobacteria</taxon>
        <taxon>Sphingomonadales</taxon>
        <taxon>Sphingomonadaceae</taxon>
        <taxon>Sphingomonas</taxon>
    </lineage>
</organism>
<sequence length="72" mass="8043">MSRAIDPDWAGRRVRFTLRSRLGGAREIEAKVLRHRTNCYAGGGQSDRGWLDTIDDTGIERSARVTQVTVIA</sequence>
<comment type="caution">
    <text evidence="1">The sequence shown here is derived from an EMBL/GenBank/DDBJ whole genome shotgun (WGS) entry which is preliminary data.</text>
</comment>
<dbReference type="Proteomes" id="UP000727456">
    <property type="component" value="Unassembled WGS sequence"/>
</dbReference>
<keyword evidence="2" id="KW-1185">Reference proteome</keyword>
<reference evidence="1 2" key="1">
    <citation type="submission" date="2020-03" db="EMBL/GenBank/DDBJ databases">
        <title>Genomic Encyclopedia of Type Strains, Phase III (KMG-III): the genomes of soil and plant-associated and newly described type strains.</title>
        <authorList>
            <person name="Whitman W."/>
        </authorList>
    </citation>
    <scope>NUCLEOTIDE SEQUENCE [LARGE SCALE GENOMIC DNA]</scope>
    <source>
        <strain evidence="1 2">CECT 8804</strain>
    </source>
</reference>
<accession>A0ABX0TUE3</accession>
<protein>
    <submittedName>
        <fullName evidence="1">Uncharacterized protein</fullName>
    </submittedName>
</protein>
<dbReference type="EMBL" id="JAAOZC010000002">
    <property type="protein sequence ID" value="NIJ07196.1"/>
    <property type="molecule type" value="Genomic_DNA"/>
</dbReference>
<evidence type="ECO:0000313" key="2">
    <source>
        <dbReference type="Proteomes" id="UP000727456"/>
    </source>
</evidence>